<reference evidence="14" key="2">
    <citation type="submission" date="2021-01" db="UniProtKB">
        <authorList>
            <consortium name="EnsemblMetazoa"/>
        </authorList>
    </citation>
    <scope>IDENTIFICATION</scope>
</reference>
<feature type="transmembrane region" description="Helical" evidence="12">
    <location>
        <begin position="34"/>
        <end position="56"/>
    </location>
</feature>
<dbReference type="InterPro" id="IPR050125">
    <property type="entry name" value="GPCR_opsins"/>
</dbReference>
<evidence type="ECO:0000256" key="8">
    <source>
        <dbReference type="ARBA" id="ARBA00023040"/>
    </source>
</evidence>
<dbReference type="Proteomes" id="UP000007110">
    <property type="component" value="Unassembled WGS sequence"/>
</dbReference>
<evidence type="ECO:0000256" key="12">
    <source>
        <dbReference type="SAM" id="Phobius"/>
    </source>
</evidence>
<evidence type="ECO:0000256" key="11">
    <source>
        <dbReference type="ARBA" id="ARBA00023224"/>
    </source>
</evidence>
<dbReference type="GO" id="GO:0007602">
    <property type="term" value="P:phototransduction"/>
    <property type="evidence" value="ECO:0000318"/>
    <property type="project" value="GO_Central"/>
</dbReference>
<feature type="transmembrane region" description="Helical" evidence="12">
    <location>
        <begin position="197"/>
        <end position="220"/>
    </location>
</feature>
<evidence type="ECO:0000256" key="3">
    <source>
        <dbReference type="ARBA" id="ARBA00022606"/>
    </source>
</evidence>
<dbReference type="OrthoDB" id="5564849at2759"/>
<dbReference type="SUPFAM" id="SSF81321">
    <property type="entry name" value="Family A G protein-coupled receptor-like"/>
    <property type="match status" value="1"/>
</dbReference>
<evidence type="ECO:0000313" key="14">
    <source>
        <dbReference type="EnsemblMetazoa" id="XP_001199309"/>
    </source>
</evidence>
<keyword evidence="11" id="KW-0807">Transducer</keyword>
<comment type="subcellular location">
    <subcellularLocation>
        <location evidence="1">Membrane</location>
        <topology evidence="1">Multi-pass membrane protein</topology>
    </subcellularLocation>
</comment>
<dbReference type="InterPro" id="IPR027430">
    <property type="entry name" value="Retinal_BS"/>
</dbReference>
<dbReference type="PROSITE" id="PS50262">
    <property type="entry name" value="G_PROTEIN_RECEP_F1_2"/>
    <property type="match status" value="1"/>
</dbReference>
<evidence type="ECO:0000259" key="13">
    <source>
        <dbReference type="PROSITE" id="PS50262"/>
    </source>
</evidence>
<dbReference type="GO" id="GO:0007186">
    <property type="term" value="P:G protein-coupled receptor signaling pathway"/>
    <property type="evidence" value="ECO:0000318"/>
    <property type="project" value="GO_Central"/>
</dbReference>
<evidence type="ECO:0000256" key="9">
    <source>
        <dbReference type="ARBA" id="ARBA00023136"/>
    </source>
</evidence>
<keyword evidence="6 12" id="KW-1133">Transmembrane helix</keyword>
<dbReference type="PROSITE" id="PS00238">
    <property type="entry name" value="OPSIN"/>
    <property type="match status" value="1"/>
</dbReference>
<dbReference type="KEGG" id="spu:763367"/>
<evidence type="ECO:0000313" key="15">
    <source>
        <dbReference type="Proteomes" id="UP000007110"/>
    </source>
</evidence>
<dbReference type="EnsemblMetazoa" id="XM_001199309">
    <property type="protein sequence ID" value="XP_001199309"/>
    <property type="gene ID" value="LOC763367"/>
</dbReference>
<feature type="transmembrane region" description="Helical" evidence="12">
    <location>
        <begin position="107"/>
        <end position="127"/>
    </location>
</feature>
<dbReference type="GO" id="GO:0005886">
    <property type="term" value="C:plasma membrane"/>
    <property type="evidence" value="ECO:0000318"/>
    <property type="project" value="GO_Central"/>
</dbReference>
<dbReference type="CDD" id="cd15074">
    <property type="entry name" value="7tmA_Opsin5_neuropsin"/>
    <property type="match status" value="1"/>
</dbReference>
<sequence length="513" mass="58833">MDVNAKWWTNETLRTRDQFSDDHYTSVLSYEGDIWAGVYLMFISLIAFIGNISVIVISLRKREKLKPIDLLTINLAIADFLICVVSYPLPMISAFRHRWSFGKFGCVWYGFTSFLFAVGSMATLMVIALLRYAKLCRENVDQYQSRPFVIKVIVAIWGFAFFTTAPPLFGWSSYVPEPYHLSCTIDFADTSPSGLSYTYFTTIVVFFMPLMIIVLCYVAIARKMIHHNRRINVGHNAGRMLLEIRLLKTACMITMAYTISWTPYAVIAMWVTYIPVNQIPDAFRILPAFCAKTSSVYNPIIYCIFNKSFRQDLSSLICCCACQCYTITINLDINSHAQQQFRRIEERRDEVGTYKRRPLMICSNPFAWSRDFHETWRQRRIRGIHRNCRNNVRVENINVNFRRDTDMVELNAPTPAEIHRPELNTASTRSGARTKSMATHLPALEEVPSGAPQCSALLHNTPIPRSLQGTPLPYQPQPSTSDLHDEFLNPSVVSRNMCVIVVKPNIEEELSTD</sequence>
<evidence type="ECO:0000256" key="6">
    <source>
        <dbReference type="ARBA" id="ARBA00022989"/>
    </source>
</evidence>
<dbReference type="GO" id="GO:0071482">
    <property type="term" value="P:cellular response to light stimulus"/>
    <property type="evidence" value="ECO:0000318"/>
    <property type="project" value="GO_Central"/>
</dbReference>
<organism evidence="14 15">
    <name type="scientific">Strongylocentrotus purpuratus</name>
    <name type="common">Purple sea urchin</name>
    <dbReference type="NCBI Taxonomy" id="7668"/>
    <lineage>
        <taxon>Eukaryota</taxon>
        <taxon>Metazoa</taxon>
        <taxon>Echinodermata</taxon>
        <taxon>Eleutherozoa</taxon>
        <taxon>Echinozoa</taxon>
        <taxon>Echinoidea</taxon>
        <taxon>Euechinoidea</taxon>
        <taxon>Echinacea</taxon>
        <taxon>Camarodonta</taxon>
        <taxon>Echinidea</taxon>
        <taxon>Strongylocentrotidae</taxon>
        <taxon>Strongylocentrotus</taxon>
    </lineage>
</organism>
<evidence type="ECO:0000256" key="5">
    <source>
        <dbReference type="ARBA" id="ARBA00022925"/>
    </source>
</evidence>
<dbReference type="Pfam" id="PF00001">
    <property type="entry name" value="7tm_1"/>
    <property type="match status" value="1"/>
</dbReference>
<keyword evidence="2" id="KW-0600">Photoreceptor protein</keyword>
<feature type="transmembrane region" description="Helical" evidence="12">
    <location>
        <begin position="68"/>
        <end position="87"/>
    </location>
</feature>
<keyword evidence="5" id="KW-0681">Retinal protein</keyword>
<dbReference type="PRINTS" id="PR00237">
    <property type="entry name" value="GPCRRHODOPSN"/>
</dbReference>
<keyword evidence="7" id="KW-0157">Chromophore</keyword>
<keyword evidence="3" id="KW-0716">Sensory transduction</keyword>
<keyword evidence="4 12" id="KW-0812">Transmembrane</keyword>
<protein>
    <recommendedName>
        <fullName evidence="13">G-protein coupled receptors family 1 profile domain-containing protein</fullName>
    </recommendedName>
</protein>
<reference evidence="15" key="1">
    <citation type="submission" date="2015-02" db="EMBL/GenBank/DDBJ databases">
        <title>Genome sequencing for Strongylocentrotus purpuratus.</title>
        <authorList>
            <person name="Murali S."/>
            <person name="Liu Y."/>
            <person name="Vee V."/>
            <person name="English A."/>
            <person name="Wang M."/>
            <person name="Skinner E."/>
            <person name="Han Y."/>
            <person name="Muzny D.M."/>
            <person name="Worley K.C."/>
            <person name="Gibbs R.A."/>
        </authorList>
    </citation>
    <scope>NUCLEOTIDE SEQUENCE</scope>
</reference>
<dbReference type="RefSeq" id="XP_001199309.1">
    <property type="nucleotide sequence ID" value="XM_001199309.4"/>
</dbReference>
<evidence type="ECO:0000256" key="4">
    <source>
        <dbReference type="ARBA" id="ARBA00022692"/>
    </source>
</evidence>
<evidence type="ECO:0000256" key="7">
    <source>
        <dbReference type="ARBA" id="ARBA00022991"/>
    </source>
</evidence>
<proteinExistence type="predicted"/>
<evidence type="ECO:0000256" key="1">
    <source>
        <dbReference type="ARBA" id="ARBA00004141"/>
    </source>
</evidence>
<keyword evidence="15" id="KW-1185">Reference proteome</keyword>
<feature type="transmembrane region" description="Helical" evidence="12">
    <location>
        <begin position="249"/>
        <end position="273"/>
    </location>
</feature>
<feature type="domain" description="G-protein coupled receptors family 1 profile" evidence="13">
    <location>
        <begin position="50"/>
        <end position="302"/>
    </location>
</feature>
<dbReference type="FunFam" id="1.20.1070.10:FF:000219">
    <property type="entry name" value="Opsin 5-like 2"/>
    <property type="match status" value="1"/>
</dbReference>
<evidence type="ECO:0000256" key="2">
    <source>
        <dbReference type="ARBA" id="ARBA00022543"/>
    </source>
</evidence>
<dbReference type="GeneID" id="763367"/>
<dbReference type="PANTHER" id="PTHR24240">
    <property type="entry name" value="OPSIN"/>
    <property type="match status" value="1"/>
</dbReference>
<keyword evidence="10" id="KW-0675">Receptor</keyword>
<feature type="transmembrane region" description="Helical" evidence="12">
    <location>
        <begin position="148"/>
        <end position="169"/>
    </location>
</feature>
<evidence type="ECO:0000256" key="10">
    <source>
        <dbReference type="ARBA" id="ARBA00023170"/>
    </source>
</evidence>
<accession>A0A7M7G154</accession>
<dbReference type="CTD" id="221391"/>
<dbReference type="OMA" id="CTIDFAD"/>
<keyword evidence="8" id="KW-0297">G-protein coupled receptor</keyword>
<dbReference type="InterPro" id="IPR017452">
    <property type="entry name" value="GPCR_Rhodpsn_7TM"/>
</dbReference>
<dbReference type="InParanoid" id="A0A7M7G154"/>
<dbReference type="Gene3D" id="1.20.1070.10">
    <property type="entry name" value="Rhodopsin 7-helix transmembrane proteins"/>
    <property type="match status" value="1"/>
</dbReference>
<keyword evidence="9 12" id="KW-0472">Membrane</keyword>
<dbReference type="GO" id="GO:0008020">
    <property type="term" value="F:G protein-coupled photoreceptor activity"/>
    <property type="evidence" value="ECO:0000318"/>
    <property type="project" value="GO_Central"/>
</dbReference>
<name>A0A7M7G154_STRPU</name>
<dbReference type="InterPro" id="IPR000276">
    <property type="entry name" value="GPCR_Rhodpsn"/>
</dbReference>
<dbReference type="AlphaFoldDB" id="A0A7M7G154"/>